<comment type="catalytic activity">
    <reaction evidence="7">
        <text>(2R)-O-phospho-3-sulfolactate + H2O = (2R)-3-sulfolactate + phosphate</text>
        <dbReference type="Rhea" id="RHEA:23416"/>
        <dbReference type="ChEBI" id="CHEBI:15377"/>
        <dbReference type="ChEBI" id="CHEBI:15597"/>
        <dbReference type="ChEBI" id="CHEBI:43474"/>
        <dbReference type="ChEBI" id="CHEBI:58738"/>
        <dbReference type="EC" id="3.1.3.71"/>
    </reaction>
</comment>
<keyword evidence="9" id="KW-1185">Reference proteome</keyword>
<evidence type="ECO:0000313" key="9">
    <source>
        <dbReference type="Proteomes" id="UP000192660"/>
    </source>
</evidence>
<dbReference type="AlphaFoldDB" id="A0A1W1WF65"/>
<dbReference type="InterPro" id="IPR036702">
    <property type="entry name" value="ComB-like_sf"/>
</dbReference>
<evidence type="ECO:0000313" key="8">
    <source>
        <dbReference type="EMBL" id="SMC04885.1"/>
    </source>
</evidence>
<evidence type="ECO:0000256" key="5">
    <source>
        <dbReference type="ARBA" id="ARBA00022801"/>
    </source>
</evidence>
<gene>
    <name evidence="8" type="ORF">SAMN00768000_1899</name>
</gene>
<dbReference type="GO" id="GO:0050545">
    <property type="term" value="F:sulfopyruvate decarboxylase activity"/>
    <property type="evidence" value="ECO:0007669"/>
    <property type="project" value="TreeGrafter"/>
</dbReference>
<keyword evidence="6" id="KW-0460">Magnesium</keyword>
<name>A0A1W1WF65_SULTA</name>
<dbReference type="EMBL" id="FWWY01000001">
    <property type="protein sequence ID" value="SMC04885.1"/>
    <property type="molecule type" value="Genomic_DNA"/>
</dbReference>
<accession>A0A1W1WF65</accession>
<dbReference type="STRING" id="28034.BFX07_02120"/>
<dbReference type="GO" id="GO:0050532">
    <property type="term" value="F:2-phosphosulfolactate phosphatase activity"/>
    <property type="evidence" value="ECO:0007669"/>
    <property type="project" value="UniProtKB-EC"/>
</dbReference>
<dbReference type="PANTHER" id="PTHR37311:SF1">
    <property type="entry name" value="2-PHOSPHOSULFOLACTATE PHOSPHATASE-RELATED"/>
    <property type="match status" value="1"/>
</dbReference>
<reference evidence="9" key="1">
    <citation type="submission" date="2017-04" db="EMBL/GenBank/DDBJ databases">
        <authorList>
            <person name="Varghese N."/>
            <person name="Submissions S."/>
        </authorList>
    </citation>
    <scope>NUCLEOTIDE SEQUENCE [LARGE SCALE GENOMIC DNA]</scope>
    <source>
        <strain evidence="9">DSM 9293</strain>
    </source>
</reference>
<dbReference type="Gene3D" id="3.90.1560.10">
    <property type="entry name" value="ComB-like"/>
    <property type="match status" value="1"/>
</dbReference>
<dbReference type="EC" id="3.1.3.71" evidence="3"/>
<proteinExistence type="inferred from homology"/>
<dbReference type="GO" id="GO:0000287">
    <property type="term" value="F:magnesium ion binding"/>
    <property type="evidence" value="ECO:0007669"/>
    <property type="project" value="InterPro"/>
</dbReference>
<dbReference type="Proteomes" id="UP000192660">
    <property type="component" value="Unassembled WGS sequence"/>
</dbReference>
<dbReference type="PANTHER" id="PTHR37311">
    <property type="entry name" value="2-PHOSPHOSULFOLACTATE PHOSPHATASE-RELATED"/>
    <property type="match status" value="1"/>
</dbReference>
<keyword evidence="5" id="KW-0378">Hydrolase</keyword>
<evidence type="ECO:0000256" key="7">
    <source>
        <dbReference type="ARBA" id="ARBA00033711"/>
    </source>
</evidence>
<protein>
    <recommendedName>
        <fullName evidence="4">Probable 2-phosphosulfolactate phosphatase</fullName>
        <ecNumber evidence="3">3.1.3.71</ecNumber>
    </recommendedName>
</protein>
<evidence type="ECO:0000256" key="4">
    <source>
        <dbReference type="ARBA" id="ARBA00021948"/>
    </source>
</evidence>
<dbReference type="SUPFAM" id="SSF142823">
    <property type="entry name" value="ComB-like"/>
    <property type="match status" value="1"/>
</dbReference>
<dbReference type="RefSeq" id="WP_084661393.1">
    <property type="nucleotide sequence ID" value="NZ_FWWY01000001.1"/>
</dbReference>
<comment type="similarity">
    <text evidence="2">Belongs to the ComB family.</text>
</comment>
<sequence>MSYPRTSGEGISINDDMFSQSAYPIRFEWGPEGVDRLAPLSGVVVIVDVLSFCTSVDIAVSKDAMVFPYRYHDQSASAFAQSIHALLADKRGQGFSLSPSSLLSLPSQSRIVLPSPNGSTCTVLAQENGALVIAGCLRNASQVAAFIKRHYAHETISVIACGEQWPNGRLRPALEDFLGAGAILSQLDPWALSVEAQVAAWAFQNAQANLSNIIMQSSSGRELTVKGFTADVLIASECNVSTVIPVLKDGAYVGASL</sequence>
<evidence type="ECO:0000256" key="6">
    <source>
        <dbReference type="ARBA" id="ARBA00022842"/>
    </source>
</evidence>
<dbReference type="Pfam" id="PF04029">
    <property type="entry name" value="2-ph_phosp"/>
    <property type="match status" value="1"/>
</dbReference>
<evidence type="ECO:0000256" key="1">
    <source>
        <dbReference type="ARBA" id="ARBA00001946"/>
    </source>
</evidence>
<evidence type="ECO:0000256" key="2">
    <source>
        <dbReference type="ARBA" id="ARBA00009997"/>
    </source>
</evidence>
<dbReference type="InterPro" id="IPR005238">
    <property type="entry name" value="ComB-like"/>
</dbReference>
<comment type="cofactor">
    <cofactor evidence="1">
        <name>Mg(2+)</name>
        <dbReference type="ChEBI" id="CHEBI:18420"/>
    </cofactor>
</comment>
<organism evidence="8 9">
    <name type="scientific">Sulfobacillus thermosulfidooxidans (strain DSM 9293 / VKM B-1269 / AT-1)</name>
    <dbReference type="NCBI Taxonomy" id="929705"/>
    <lineage>
        <taxon>Bacteria</taxon>
        <taxon>Bacillati</taxon>
        <taxon>Bacillota</taxon>
        <taxon>Clostridia</taxon>
        <taxon>Eubacteriales</taxon>
        <taxon>Clostridiales Family XVII. Incertae Sedis</taxon>
        <taxon>Sulfobacillus</taxon>
    </lineage>
</organism>
<evidence type="ECO:0000256" key="3">
    <source>
        <dbReference type="ARBA" id="ARBA00012953"/>
    </source>
</evidence>